<dbReference type="RefSeq" id="WP_111627053.1">
    <property type="nucleotide sequence ID" value="NZ_QLMC01000001.1"/>
</dbReference>
<dbReference type="Gene3D" id="3.40.50.300">
    <property type="entry name" value="P-loop containing nucleotide triphosphate hydrolases"/>
    <property type="match status" value="1"/>
</dbReference>
<dbReference type="Proteomes" id="UP000248790">
    <property type="component" value="Unassembled WGS sequence"/>
</dbReference>
<dbReference type="EMBL" id="QLMC01000001">
    <property type="protein sequence ID" value="RAK02897.1"/>
    <property type="molecule type" value="Genomic_DNA"/>
</dbReference>
<keyword evidence="3" id="KW-1185">Reference proteome</keyword>
<evidence type="ECO:0000313" key="2">
    <source>
        <dbReference type="EMBL" id="RAK02897.1"/>
    </source>
</evidence>
<dbReference type="AlphaFoldDB" id="A0A327X7C5"/>
<name>A0A327X7C5_LARAB</name>
<feature type="compositionally biased region" description="Acidic residues" evidence="1">
    <location>
        <begin position="17"/>
        <end position="36"/>
    </location>
</feature>
<reference evidence="2 3" key="1">
    <citation type="submission" date="2018-06" db="EMBL/GenBank/DDBJ databases">
        <title>Genomic Encyclopedia of Archaeal and Bacterial Type Strains, Phase II (KMG-II): from individual species to whole genera.</title>
        <authorList>
            <person name="Goeker M."/>
        </authorList>
    </citation>
    <scope>NUCLEOTIDE SEQUENCE [LARGE SCALE GENOMIC DNA]</scope>
    <source>
        <strain evidence="2 3">DSM 21851</strain>
    </source>
</reference>
<evidence type="ECO:0000256" key="1">
    <source>
        <dbReference type="SAM" id="MobiDB-lite"/>
    </source>
</evidence>
<feature type="region of interest" description="Disordered" evidence="1">
    <location>
        <begin position="1"/>
        <end position="44"/>
    </location>
</feature>
<accession>A0A327X7C5</accession>
<dbReference type="InterPro" id="IPR027417">
    <property type="entry name" value="P-loop_NTPase"/>
</dbReference>
<sequence>MNTEQNKDTKKPPIFDMTDEELADTADIPFTEEEQEPPPQQPEKKDLLLQRLLDKEKSLAEAATKPVVFSPPLISRDEMGIIGRGTVNVIQGAFGSHKSRFAELLASLMLTVNESMNPKFLGFARAALERFCVCYIDTERNQNEELPFAIQGIKQRAGYRLDELPEQFRFTSIKGEKRSERFEAIDTFIRSVRKSTTLHLVCLIDVVTDAIGDFNDPKESMSLFDFIGNLCDNYDATFLLVIHQNPGTEKARGHTGTEAANKASTVFQIGIEKDANGNDTDLIKLRYLKLRYGKKPEHLYLQFCKEWNGLRLADAEAVANHINYRKHKADAEDIADRLTSLLADGPMTKGNVIETLEAEFGAKNATIRERLKQVINDQLFMTNDQGVLVKLGEYREGRQQFYRLEPLEEDHEAESAD</sequence>
<evidence type="ECO:0008006" key="4">
    <source>
        <dbReference type="Google" id="ProtNLM"/>
    </source>
</evidence>
<dbReference type="OrthoDB" id="877327at2"/>
<organism evidence="2 3">
    <name type="scientific">Larkinella arboricola</name>
    <dbReference type="NCBI Taxonomy" id="643671"/>
    <lineage>
        <taxon>Bacteria</taxon>
        <taxon>Pseudomonadati</taxon>
        <taxon>Bacteroidota</taxon>
        <taxon>Cytophagia</taxon>
        <taxon>Cytophagales</taxon>
        <taxon>Spirosomataceae</taxon>
        <taxon>Larkinella</taxon>
    </lineage>
</organism>
<protein>
    <recommendedName>
        <fullName evidence="4">AAA domain-containing protein</fullName>
    </recommendedName>
</protein>
<evidence type="ECO:0000313" key="3">
    <source>
        <dbReference type="Proteomes" id="UP000248790"/>
    </source>
</evidence>
<proteinExistence type="predicted"/>
<comment type="caution">
    <text evidence="2">The sequence shown here is derived from an EMBL/GenBank/DDBJ whole genome shotgun (WGS) entry which is preliminary data.</text>
</comment>
<dbReference type="SUPFAM" id="SSF52540">
    <property type="entry name" value="P-loop containing nucleoside triphosphate hydrolases"/>
    <property type="match status" value="1"/>
</dbReference>
<gene>
    <name evidence="2" type="ORF">LX87_01018</name>
</gene>
<feature type="compositionally biased region" description="Basic and acidic residues" evidence="1">
    <location>
        <begin position="1"/>
        <end position="13"/>
    </location>
</feature>